<dbReference type="GO" id="GO:0003700">
    <property type="term" value="F:DNA-binding transcription factor activity"/>
    <property type="evidence" value="ECO:0007669"/>
    <property type="project" value="InterPro"/>
</dbReference>
<evidence type="ECO:0000256" key="4">
    <source>
        <dbReference type="ARBA" id="ARBA00023163"/>
    </source>
</evidence>
<dbReference type="InterPro" id="IPR036390">
    <property type="entry name" value="WH_DNA-bd_sf"/>
</dbReference>
<dbReference type="KEGG" id="pacs:FAZ98_24285"/>
<dbReference type="OrthoDB" id="5292387at2"/>
<evidence type="ECO:0000313" key="6">
    <source>
        <dbReference type="EMBL" id="QGZ64925.1"/>
    </source>
</evidence>
<evidence type="ECO:0000256" key="3">
    <source>
        <dbReference type="ARBA" id="ARBA00023125"/>
    </source>
</evidence>
<evidence type="ECO:0000259" key="5">
    <source>
        <dbReference type="PROSITE" id="PS50931"/>
    </source>
</evidence>
<dbReference type="EMBL" id="CP046915">
    <property type="protein sequence ID" value="QGZ64925.1"/>
    <property type="molecule type" value="Genomic_DNA"/>
</dbReference>
<dbReference type="PANTHER" id="PTHR30346">
    <property type="entry name" value="TRANSCRIPTIONAL DUAL REGULATOR HCAR-RELATED"/>
    <property type="match status" value="1"/>
</dbReference>
<dbReference type="GO" id="GO:0032993">
    <property type="term" value="C:protein-DNA complex"/>
    <property type="evidence" value="ECO:0007669"/>
    <property type="project" value="TreeGrafter"/>
</dbReference>
<dbReference type="Gene3D" id="3.40.190.10">
    <property type="entry name" value="Periplasmic binding protein-like II"/>
    <property type="match status" value="2"/>
</dbReference>
<keyword evidence="3" id="KW-0238">DNA-binding</keyword>
<dbReference type="InterPro" id="IPR037410">
    <property type="entry name" value="BudR_PBP2"/>
</dbReference>
<dbReference type="SUPFAM" id="SSF46785">
    <property type="entry name" value="Winged helix' DNA-binding domain"/>
    <property type="match status" value="1"/>
</dbReference>
<dbReference type="Proteomes" id="UP000433577">
    <property type="component" value="Chromosome 3"/>
</dbReference>
<proteinExistence type="inferred from homology"/>
<dbReference type="RefSeq" id="WP_158954835.1">
    <property type="nucleotide sequence ID" value="NZ_CP046915.1"/>
</dbReference>
<keyword evidence="2" id="KW-0805">Transcription regulation</keyword>
<dbReference type="PRINTS" id="PR00039">
    <property type="entry name" value="HTHLYSR"/>
</dbReference>
<dbReference type="Pfam" id="PF03466">
    <property type="entry name" value="LysR_substrate"/>
    <property type="match status" value="2"/>
</dbReference>
<protein>
    <submittedName>
        <fullName evidence="6">LysR family transcriptional regulator</fullName>
    </submittedName>
</protein>
<dbReference type="AlphaFoldDB" id="A0A7Z2JJ23"/>
<dbReference type="FunFam" id="1.10.10.10:FF:000001">
    <property type="entry name" value="LysR family transcriptional regulator"/>
    <property type="match status" value="1"/>
</dbReference>
<dbReference type="Gene3D" id="1.10.10.10">
    <property type="entry name" value="Winged helix-like DNA-binding domain superfamily/Winged helix DNA-binding domain"/>
    <property type="match status" value="1"/>
</dbReference>
<name>A0A7Z2JJ23_9BURK</name>
<reference evidence="6 7" key="1">
    <citation type="submission" date="2019-12" db="EMBL/GenBank/DDBJ databases">
        <title>Paraburkholderia acidiphila 7Q-K02 sp. nov and Paraburkholderia acidisoli DHF22 sp. nov., two strains isolated from forest soil.</title>
        <authorList>
            <person name="Gao Z."/>
            <person name="Qiu L."/>
        </authorList>
    </citation>
    <scope>NUCLEOTIDE SEQUENCE [LARGE SCALE GENOMIC DNA]</scope>
    <source>
        <strain evidence="6 7">DHF22</strain>
    </source>
</reference>
<sequence length="325" mass="34958">MELRHLRYFLAVAEEGQFTRAAERLAMQQPPLSQQIRLLEEEVGFDLFVRLPRGVELTPAGEAFAQNAAVVLDTLQQGLSHARRIARGELGSISIGLTSSAGFHPLTTHLIRAFGAAHPDIEIDLAELNAAELIERLLARQIHLAFLRKPVETPADLAFTQLLDEPMVVVLPLGHRLLAGKKGASAAAKGGTNKRMKGGTPAIPLEALAEENFILVRRPGAPGMYADILAACRSAGFLPQVSREVPRMLTGIHMVAAGLGVTLVPASMRHYDHENVAFCRLSNAHGLSAPLHLAYPSEMHNPAAGRFVAFAQARLASGLDAPASR</sequence>
<dbReference type="InterPro" id="IPR000847">
    <property type="entry name" value="LysR_HTH_N"/>
</dbReference>
<dbReference type="SUPFAM" id="SSF53850">
    <property type="entry name" value="Periplasmic binding protein-like II"/>
    <property type="match status" value="1"/>
</dbReference>
<accession>A0A7Z2JJ23</accession>
<dbReference type="Pfam" id="PF00126">
    <property type="entry name" value="HTH_1"/>
    <property type="match status" value="1"/>
</dbReference>
<dbReference type="PROSITE" id="PS50931">
    <property type="entry name" value="HTH_LYSR"/>
    <property type="match status" value="1"/>
</dbReference>
<keyword evidence="7" id="KW-1185">Reference proteome</keyword>
<evidence type="ECO:0000256" key="1">
    <source>
        <dbReference type="ARBA" id="ARBA00009437"/>
    </source>
</evidence>
<dbReference type="PANTHER" id="PTHR30346:SF30">
    <property type="entry name" value="SMALL NEUTRAL PROTEASE REGULATORY PROTEIN"/>
    <property type="match status" value="1"/>
</dbReference>
<feature type="domain" description="HTH lysR-type" evidence="5">
    <location>
        <begin position="1"/>
        <end position="58"/>
    </location>
</feature>
<dbReference type="GO" id="GO:0003677">
    <property type="term" value="F:DNA binding"/>
    <property type="evidence" value="ECO:0007669"/>
    <property type="project" value="UniProtKB-KW"/>
</dbReference>
<organism evidence="6 7">
    <name type="scientific">Paraburkholderia acidisoli</name>
    <dbReference type="NCBI Taxonomy" id="2571748"/>
    <lineage>
        <taxon>Bacteria</taxon>
        <taxon>Pseudomonadati</taxon>
        <taxon>Pseudomonadota</taxon>
        <taxon>Betaproteobacteria</taxon>
        <taxon>Burkholderiales</taxon>
        <taxon>Burkholderiaceae</taxon>
        <taxon>Paraburkholderia</taxon>
    </lineage>
</organism>
<gene>
    <name evidence="6" type="ORF">FAZ98_24285</name>
</gene>
<comment type="similarity">
    <text evidence="1">Belongs to the LysR transcriptional regulatory family.</text>
</comment>
<evidence type="ECO:0000313" key="7">
    <source>
        <dbReference type="Proteomes" id="UP000433577"/>
    </source>
</evidence>
<dbReference type="CDD" id="cd08451">
    <property type="entry name" value="PBP2_BudR"/>
    <property type="match status" value="1"/>
</dbReference>
<dbReference type="InterPro" id="IPR005119">
    <property type="entry name" value="LysR_subst-bd"/>
</dbReference>
<keyword evidence="4" id="KW-0804">Transcription</keyword>
<dbReference type="InterPro" id="IPR036388">
    <property type="entry name" value="WH-like_DNA-bd_sf"/>
</dbReference>
<evidence type="ECO:0000256" key="2">
    <source>
        <dbReference type="ARBA" id="ARBA00023015"/>
    </source>
</evidence>